<evidence type="ECO:0000313" key="10">
    <source>
        <dbReference type="EMBL" id="SDZ22019.1"/>
    </source>
</evidence>
<gene>
    <name evidence="10" type="ORF">SAMN05660209_05082</name>
</gene>
<dbReference type="SUPFAM" id="SSF88946">
    <property type="entry name" value="Sigma2 domain of RNA polymerase sigma factors"/>
    <property type="match status" value="1"/>
</dbReference>
<feature type="domain" description="RNA polymerase sigma-70 region 2" evidence="8">
    <location>
        <begin position="68"/>
        <end position="135"/>
    </location>
</feature>
<dbReference type="InterPro" id="IPR039425">
    <property type="entry name" value="RNA_pol_sigma-70-like"/>
</dbReference>
<dbReference type="InterPro" id="IPR013324">
    <property type="entry name" value="RNA_pol_sigma_r3/r4-like"/>
</dbReference>
<evidence type="ECO:0000256" key="7">
    <source>
        <dbReference type="SAM" id="MobiDB-lite"/>
    </source>
</evidence>
<proteinExistence type="inferred from homology"/>
<dbReference type="Pfam" id="PF04542">
    <property type="entry name" value="Sigma70_r2"/>
    <property type="match status" value="1"/>
</dbReference>
<dbReference type="EMBL" id="FNOT01000032">
    <property type="protein sequence ID" value="SDZ22019.1"/>
    <property type="molecule type" value="Genomic_DNA"/>
</dbReference>
<dbReference type="InterPro" id="IPR007630">
    <property type="entry name" value="RNA_pol_sigma70_r4"/>
</dbReference>
<evidence type="ECO:0000259" key="9">
    <source>
        <dbReference type="Pfam" id="PF04545"/>
    </source>
</evidence>
<dbReference type="SUPFAM" id="SSF88659">
    <property type="entry name" value="Sigma3 and sigma4 domains of RNA polymerase sigma factors"/>
    <property type="match status" value="1"/>
</dbReference>
<evidence type="ECO:0000256" key="3">
    <source>
        <dbReference type="ARBA" id="ARBA00023082"/>
    </source>
</evidence>
<keyword evidence="2 6" id="KW-0805">Transcription regulation</keyword>
<dbReference type="NCBIfam" id="TIGR02937">
    <property type="entry name" value="sigma70-ECF"/>
    <property type="match status" value="1"/>
</dbReference>
<feature type="domain" description="RNA polymerase sigma-70 region 4" evidence="9">
    <location>
        <begin position="172"/>
        <end position="219"/>
    </location>
</feature>
<dbReference type="InterPro" id="IPR013325">
    <property type="entry name" value="RNA_pol_sigma_r2"/>
</dbReference>
<name>A0A1H3RAL7_9ACTN</name>
<protein>
    <recommendedName>
        <fullName evidence="6">RNA polymerase sigma factor</fullName>
    </recommendedName>
</protein>
<accession>A0A1H3RAL7</accession>
<dbReference type="Gene3D" id="1.10.10.10">
    <property type="entry name" value="Winged helix-like DNA-binding domain superfamily/Winged helix DNA-binding domain"/>
    <property type="match status" value="1"/>
</dbReference>
<dbReference type="Pfam" id="PF04545">
    <property type="entry name" value="Sigma70_r4"/>
    <property type="match status" value="1"/>
</dbReference>
<sequence>MINDLAAPHRSQAHGGALQRGRRRRARVSVGSVSDDAVPPLGGIPEPDDAEVGRRFAAGDEQALAWAYERFAGQVHGMAVRAFGPGPDAEDVTQQVFVSAWTGRTGYRPEQGPLPAWLVGICRHKIADTWVRRDRQRRAAEAAVTEARSAVDSTGPQVDTAVADRVLLLGELQQLGQPQRGIIELAFFEDLTHTQIAERTGLPLGTVKSHIRRTLERLRTRLEVDGAALHA</sequence>
<dbReference type="PANTHER" id="PTHR43133">
    <property type="entry name" value="RNA POLYMERASE ECF-TYPE SIGMA FACTO"/>
    <property type="match status" value="1"/>
</dbReference>
<dbReference type="PROSITE" id="PS01063">
    <property type="entry name" value="SIGMA70_ECF"/>
    <property type="match status" value="1"/>
</dbReference>
<keyword evidence="4 6" id="KW-0238">DNA-binding</keyword>
<evidence type="ECO:0000256" key="1">
    <source>
        <dbReference type="ARBA" id="ARBA00010641"/>
    </source>
</evidence>
<dbReference type="InterPro" id="IPR000838">
    <property type="entry name" value="RNA_pol_sigma70_ECF_CS"/>
</dbReference>
<dbReference type="GO" id="GO:0016987">
    <property type="term" value="F:sigma factor activity"/>
    <property type="evidence" value="ECO:0007669"/>
    <property type="project" value="UniProtKB-KW"/>
</dbReference>
<dbReference type="InterPro" id="IPR036388">
    <property type="entry name" value="WH-like_DNA-bd_sf"/>
</dbReference>
<evidence type="ECO:0000256" key="4">
    <source>
        <dbReference type="ARBA" id="ARBA00023125"/>
    </source>
</evidence>
<evidence type="ECO:0000259" key="8">
    <source>
        <dbReference type="Pfam" id="PF04542"/>
    </source>
</evidence>
<dbReference type="AlphaFoldDB" id="A0A1H3RAL7"/>
<comment type="similarity">
    <text evidence="1 6">Belongs to the sigma-70 factor family. ECF subfamily.</text>
</comment>
<keyword evidence="5 6" id="KW-0804">Transcription</keyword>
<evidence type="ECO:0000256" key="2">
    <source>
        <dbReference type="ARBA" id="ARBA00023015"/>
    </source>
</evidence>
<organism evidence="10 11">
    <name type="scientific">Geodermatophilus africanus</name>
    <dbReference type="NCBI Taxonomy" id="1137993"/>
    <lineage>
        <taxon>Bacteria</taxon>
        <taxon>Bacillati</taxon>
        <taxon>Actinomycetota</taxon>
        <taxon>Actinomycetes</taxon>
        <taxon>Geodermatophilales</taxon>
        <taxon>Geodermatophilaceae</taxon>
        <taxon>Geodermatophilus</taxon>
    </lineage>
</organism>
<evidence type="ECO:0000313" key="11">
    <source>
        <dbReference type="Proteomes" id="UP000198921"/>
    </source>
</evidence>
<evidence type="ECO:0000256" key="6">
    <source>
        <dbReference type="RuleBase" id="RU000716"/>
    </source>
</evidence>
<dbReference type="Gene3D" id="1.10.1740.10">
    <property type="match status" value="1"/>
</dbReference>
<reference evidence="11" key="1">
    <citation type="submission" date="2016-10" db="EMBL/GenBank/DDBJ databases">
        <authorList>
            <person name="Varghese N."/>
            <person name="Submissions S."/>
        </authorList>
    </citation>
    <scope>NUCLEOTIDE SEQUENCE [LARGE SCALE GENOMIC DNA]</scope>
    <source>
        <strain evidence="11">DSM 45422</strain>
    </source>
</reference>
<dbReference type="InterPro" id="IPR007627">
    <property type="entry name" value="RNA_pol_sigma70_r2"/>
</dbReference>
<dbReference type="GO" id="GO:0003677">
    <property type="term" value="F:DNA binding"/>
    <property type="evidence" value="ECO:0007669"/>
    <property type="project" value="UniProtKB-KW"/>
</dbReference>
<dbReference type="Proteomes" id="UP000198921">
    <property type="component" value="Unassembled WGS sequence"/>
</dbReference>
<evidence type="ECO:0000256" key="5">
    <source>
        <dbReference type="ARBA" id="ARBA00023163"/>
    </source>
</evidence>
<keyword evidence="11" id="KW-1185">Reference proteome</keyword>
<feature type="region of interest" description="Disordered" evidence="7">
    <location>
        <begin position="1"/>
        <end position="51"/>
    </location>
</feature>
<dbReference type="GO" id="GO:0006352">
    <property type="term" value="P:DNA-templated transcription initiation"/>
    <property type="evidence" value="ECO:0007669"/>
    <property type="project" value="InterPro"/>
</dbReference>
<feature type="compositionally biased region" description="Low complexity" evidence="7">
    <location>
        <begin position="28"/>
        <end position="38"/>
    </location>
</feature>
<dbReference type="STRING" id="1137993.SAMN05660209_05082"/>
<keyword evidence="3 6" id="KW-0731">Sigma factor</keyword>
<dbReference type="InterPro" id="IPR014284">
    <property type="entry name" value="RNA_pol_sigma-70_dom"/>
</dbReference>
<dbReference type="PANTHER" id="PTHR43133:SF62">
    <property type="entry name" value="RNA POLYMERASE SIGMA FACTOR SIGZ"/>
    <property type="match status" value="1"/>
</dbReference>